<evidence type="ECO:0000313" key="2">
    <source>
        <dbReference type="EMBL" id="SNR16602.1"/>
    </source>
</evidence>
<dbReference type="GO" id="GO:0004553">
    <property type="term" value="F:hydrolase activity, hydrolyzing O-glycosyl compounds"/>
    <property type="evidence" value="ECO:0007669"/>
    <property type="project" value="UniProtKB-ARBA"/>
</dbReference>
<dbReference type="InterPro" id="IPR045474">
    <property type="entry name" value="GEVED"/>
</dbReference>
<dbReference type="Pfam" id="PF20009">
    <property type="entry name" value="GEVED"/>
    <property type="match status" value="2"/>
</dbReference>
<organism evidence="2 3">
    <name type="scientific">Tenacibaculum jejuense</name>
    <dbReference type="NCBI Taxonomy" id="584609"/>
    <lineage>
        <taxon>Bacteria</taxon>
        <taxon>Pseudomonadati</taxon>
        <taxon>Bacteroidota</taxon>
        <taxon>Flavobacteriia</taxon>
        <taxon>Flavobacteriales</taxon>
        <taxon>Flavobacteriaceae</taxon>
        <taxon>Tenacibaculum</taxon>
    </lineage>
</organism>
<proteinExistence type="predicted"/>
<gene>
    <name evidence="2" type="ORF">TJEJU_2933</name>
</gene>
<evidence type="ECO:0000259" key="1">
    <source>
        <dbReference type="Pfam" id="PF20009"/>
    </source>
</evidence>
<feature type="domain" description="GEVED" evidence="1">
    <location>
        <begin position="1307"/>
        <end position="1389"/>
    </location>
</feature>
<name>A0A238UBY0_9FLAO</name>
<protein>
    <recommendedName>
        <fullName evidence="1">GEVED domain-containing protein</fullName>
    </recommendedName>
</protein>
<dbReference type="EMBL" id="LT899436">
    <property type="protein sequence ID" value="SNR16602.1"/>
    <property type="molecule type" value="Genomic_DNA"/>
</dbReference>
<feature type="domain" description="GEVED" evidence="1">
    <location>
        <begin position="636"/>
        <end position="718"/>
    </location>
</feature>
<dbReference type="SUPFAM" id="SSF63825">
    <property type="entry name" value="YWTD domain"/>
    <property type="match status" value="1"/>
</dbReference>
<keyword evidence="3" id="KW-1185">Reference proteome</keyword>
<dbReference type="Pfam" id="PF13585">
    <property type="entry name" value="CHU_C"/>
    <property type="match status" value="1"/>
</dbReference>
<dbReference type="KEGG" id="tje:TJEJU_2933"/>
<dbReference type="Gene3D" id="2.60.120.200">
    <property type="match status" value="2"/>
</dbReference>
<dbReference type="GO" id="GO:0005975">
    <property type="term" value="P:carbohydrate metabolic process"/>
    <property type="evidence" value="ECO:0007669"/>
    <property type="project" value="UniProtKB-ARBA"/>
</dbReference>
<reference evidence="2 3" key="1">
    <citation type="submission" date="2017-07" db="EMBL/GenBank/DDBJ databases">
        <authorList>
            <person name="Sun Z.S."/>
            <person name="Albrecht U."/>
            <person name="Echele G."/>
            <person name="Lee C.C."/>
        </authorList>
    </citation>
    <scope>NUCLEOTIDE SEQUENCE [LARGE SCALE GENOMIC DNA]</scope>
    <source>
        <strain evidence="3">type strain: KCTC 22618</strain>
    </source>
</reference>
<dbReference type="PROSITE" id="PS51257">
    <property type="entry name" value="PROKAR_LIPOPROTEIN"/>
    <property type="match status" value="1"/>
</dbReference>
<accession>A0A238UBY0</accession>
<sequence>MDTKMINKTISLISSIFLLTACLVSVSFSKVDTNTFFENKSSQSSVEPSISNDFNFLDNSSSFLPISTCIENTIETVNTEAIFSFDNTTDDEDGTNNPDITSSITFDTDNIAGGNSLIFDGITEMGFQPSSTADTFGRAFRNVSVGFWIKPDAVVPTTNEILYEEGGTSVGFVIYREVTTGNIVTRIRNGARSVLIADFPYPTDNDWHHIAFTFNNGRGVTYLDGEIGGDVTVSTTLMPAHTNASGFGGIYGGLHAAMDVATAFSGYEGKMDEAFYSYNTIRGGQILQYIQCLKGSAIGDSNPILCPDVSFQTNNGEYYSIDLASGETIQQTVTNTVFTNTLAAGFNENDGLIYSLTADQVTITEIEETAPKTYEFTNHKAGPVVGLPPRVNYVAGDVYNNKLYVKTTSLLVIYEIDIDNTSPTYLTVTNTILLSNNIAIGDFVISNGILYAVAEDGNAYTIDLTTGNVTSLRRVAGVAPPLAGMFMDGEGFVYAVNNTTGIIYRLDVSGAFPKVVEFSNTISMGPNDGIFCKNNTFNFDFGDAPDSYGTTLVNSGNGGPRHLITNYDAINYTSNLSLGATIDRETDGFVSLANGDNNDEVVDEDALTTIQDIDINGTTHSITIPYVNNTGSDATIYAWIDFDRNGTFDDNEEFTSVTASSGATSAILNWTFPGDITLGNTYMRFRITSDVLTDITSGNIDDRALGFASNGEVEDYAVRIDGGGNISACLIDYIRVDNTEAVFSFDNTTNDEDGTNNPDVTSSITFDTDNIAGGNSLVFDGTTEMGFQHSTTTETFGRAFRNMSVGFWIKPDSNTPTTNQMLYEEGGNGAGLAIFRAITTGNITVRIRNGATSALVANFEYPTDNEWHHITFTFNNGRCLSYLDGELEGDVTVSSTQIPAHLNESGFGGIYGGLHAAMDVTTAFGGYEGKMDEAFYSYNTFSGGQLLQYTQCTKGTVIGSSNPILCPTALFQVATGEFYEINLFTGNSVQQTVTNEVYSLSNAYGYNENDGLSYSIVDNEKVIITEMIETASGFEFTNHLVGPVIGIPTAGKLYVAGDVSDNKLYVKSVVDSEIHEIDIDPTSPTYLTVTNTITISPTLSVQTADIVVNDGTGFLVGLDQVAYSVDLTTGALTTLGAVPYPVGNTSSVPHIFGAMFMDADDFIYGIQNNTGTVYRMDLNVSPPTIVEFSTSVPTATNDGFNCKNVRVNLDYGDAPDSYGTVLVASGVGGPRHLINNYDEVNNTSSLSLGSTVDSETDGFDSLAIGDDNDGINDEDALASSVPNVDINGTNHTITIPYVNTTGVDATIYAWIDFDRNGTFDDNEEFISAIASSGGTSVSLTWSFPIDVTSGTTYMRFRITSDTLTDTTSGGTDDRAIGAAIDGEVEDYEVEIIDCSSLVEAGISGGVISICSTGIVSELDLLNNLTGEDAGGSWTTSLGIPVVFPITVAGDYTYTVTGSGACISETDTATVTITVTDAPEAGISGGVISICSTESVSELDLLNNLTGEDAGGSWTTSLGIPVVFPITVAGDYTYTVTGSGACISETDTATVTITVTDAPEAGISGGVISICSTESVSELDLLNNLTGEDAGGSWTTSLGAPVVFPITAAGDYTYTVTGSGACISETDTAIVTISVTDAPEAGISGGVISICSTESVSELDVLNNLRGEDAGGSWTTNLGASVVFPITVAGDYTYTVTGSGACISETDTATVTISVTDAPEAGISGGVISICSTGIVSELDLLNNLTGEDAGGSWTTSLGIPVVFPITAAGDYTYTVTGSGACISETDTAIVTISVTDAPEAGVSSGIISICSTESVSELDLLNNLTGEDAGGSWTTSLGAPVVFPITAAGDYTYTVTGSGACISETDTAIVTISVTDAPEAGISGGVISICSTESVSELDVLNNLRGEDAGGSWTTNLGASVVFPITVAGDYTYTVTGSGACISETDTAIVTISVTDAPEAGVSSGIISICSTESVSELDLLNNLTGEDSGGNWTTSLGVPVVFPISVAGDYTYTVTGSGACISETDTATVTISVTDAPEAGISGGVISICSTGIVSELDLLNNLTGEDAGGSWTTSLGIPVVFPITAAGDYTYTVTGSGACISETDTAIVTISVTDAPEAGVSSGIISICSTESVSELDLLNNLTGEDAGGSWTTSLGAPVVFPITAAGDYTYTVTGSGACISETDTAIVTISVTDAPEAGISGGVISICSTESVSELDVLNNLRGEDAGGSWTTNLGASVVFPITVAGDYTYTVTGSGACISETDTAIVTISVTDAPEAGVSSGIISICSTESVSELDLLNNLTGEDSGGNWTTSLGVPVVFPISVAGDYTYTVTGSGACISETDTATVTISVTDAPEAGISGGVISICSTGIVSELDLLNNLTGEDAGGSWTTSLGIPVVFPITVAGDYTYTVTGSGACISETDTAIVTISVTDAPEAGVSSGIISICSTESVSELDLLNNLTGEDSGGNWTTSLGVPVVFPISVAGDYTYTVTGSGACISETDTATVTISVTDAPEAGISGGVISICSTGIVSELDLLNNLTGEDAGGSWTTSLGIPVVFPITAAGDYTYTVTGSGACISESDTATVTISVTDAPEAGISGGVISICSTESVSELDLLNNLTGEDAGGSWTNSLGIPVVFPITAAGNYTYTVTGSGACSSETDTATVTISITDAPEAGISGGVISICSTESVSELDLLNNLTGEDAGGSWTTSLGAPVVFPISVAGYYTYTVTGSGACISETDTATVTISVTDAPEAGISSGAISICSTESVSELDVLNNLTGEDAGGSWTNSLGVPVLFPITTAGDYTYTVTGSGACSSETDTATVTISITDAPEAGVSGGAISICSTESVSELDLLNNLTGEDAGGSWTTSLGAPVVFPITVAGDYTYTVTGSGACISESDTATVTISITDAPEAGVSGGVISICSTESVSELDLLNNLTGEDAGGSWTNSLGIPVVFPITAAGNYTYTVTGSGACISETDTATVTISITDAPEAGISGGVISICSTESVSELDLLNNLTGEDAGGSWTNSLGIPVVFPITAAGNYTYTVTGSGACISETDTAIVTISVTDAPEAGISGGVISICSTESVSELDLLNNLTGEDAGGSWTTSLGAPVVFPITAAGDYTYTVTGSGACSSGSDTATVTISITGAPEAGISGGVISICSTESVSELDLLNNLTGEDAGGSWTTSLGVPVVFPITAAGDYTYTVTGSGACISETDTATVTISITDAPEAGISGGVISICSTESVSELDLLNNLTDEDAGGSWTTSLGVPVIFPITAAGDYTYTVTGSGTCSSETDTAIVRINESSAPITPSAVVTQPTCLVPSGTITFVVQPNVEYSIDGINFQTSEVFMSLSPNTYTLTVRRTTGLRCTTVSPFPVTINSVPSSPSIPVLASVLQPTCSISTGTITFVSQPNVEYSIDGITFRTSEIFSNVPPNTYNLTVRSSIERNCITTNPIPVTINAVPASPTVPVLASVLQPTCSIPTGTITFVSQLNVEYSIDGITFQSSEIFTNLLPNTYDLTVRSTVDATCSATSSVPVVINSVPIPPAVPVLASVLQPTCSVPTGTITFVSQPNVEYSFDGITFQSSEVFSNLSPDTYDLTVRSTVDTTCSATSSVPVVINSVPIPPVVPVLASVLQPTCSIPTGTITFVSQPNVEYSIDGITFQLSEIFSNLSPNTYDLTVRSTVDITCSATSSVPVVINSVPSPPAVPVLASVLQPTCSIPTGTITFVSQPNIEYSIDGITFQSSEIFSNLPPNTYDLTVRSTVDATCSATSSVPVVINSVPSSPTVPVLASVLQPTCSIPTGTITFVNQPNVEYSIDGITFQSSEVFSNLPPNTYDLTVRSTVDATCSATSSVPVVINSVPTPPAVPVLASVLQPTCSTPIGTITFVSQPNVEYSIDGVTFQSSEVFSNLSPNTYDLTVRSTVDATCSATSSVPVVINSVPSPPTVPVLASVLQPTCSIPTGTITFVNQPNVEYSIDGITFQSSEVFVNLSPNTYDLTVRSTVDITCLATSSVPVVINSVPIPPAVPVLASVLQPTCSIPTGTITIVSQPNVEYSIDGITFQTSEVFSNLSPDTYDLTVRSTVDATCSATSSVPVVINSVPIPPAVPVLASVLQPTCSIPTGTITFVNQPNVEYSIDGITFQSSEIFTNLSPNTYDLTVRSTVDTTCSATSSVSVMINSVPNPPVINATVTIEPSCTINTGEITISNPVGNNFEYSINGTTFQSSPIFSNLLPDTYQVTVRDITDITCISNTSLNIVAAPVVNLAITCPPSITLECGASLETTNTGMPTVIESCGEVTFTFTDSNLINGCNGNTGTFIRTFTATDERGDTVMCTQEIIIEDNTPPVFNTTIPPNLLVSCDSIPEIVTVQATDTCDDTVNITFSENRIDGTCSNRYLIERIWTATDVCGNASTFTQELNVFCPIKVYNGVSFNNDGSNDIFLLEGIECYANNTVKIFNRWGVLVFETENYDNVNNVFRGVSDGRLTIARNEKLPTGTYFYIIKYDFPNNGNLESLTKSGYLYIND</sequence>
<dbReference type="SUPFAM" id="SSF49899">
    <property type="entry name" value="Concanavalin A-like lectins/glucanases"/>
    <property type="match status" value="2"/>
</dbReference>
<dbReference type="SUPFAM" id="SSF49299">
    <property type="entry name" value="PKD domain"/>
    <property type="match status" value="1"/>
</dbReference>
<dbReference type="Proteomes" id="UP000215214">
    <property type="component" value="Chromosome TJEJU"/>
</dbReference>
<dbReference type="InterPro" id="IPR013320">
    <property type="entry name" value="ConA-like_dom_sf"/>
</dbReference>
<evidence type="ECO:0000313" key="3">
    <source>
        <dbReference type="Proteomes" id="UP000215214"/>
    </source>
</evidence>
<dbReference type="InterPro" id="IPR035986">
    <property type="entry name" value="PKD_dom_sf"/>
</dbReference>
<dbReference type="Pfam" id="PF13385">
    <property type="entry name" value="Laminin_G_3"/>
    <property type="match status" value="2"/>
</dbReference>